<dbReference type="PANTHER" id="PTHR43386:SF25">
    <property type="entry name" value="PEPTIDE ABC TRANSPORTER PERMEASE PROTEIN"/>
    <property type="match status" value="1"/>
</dbReference>
<keyword evidence="5 7" id="KW-1133">Transmembrane helix</keyword>
<evidence type="ECO:0000256" key="3">
    <source>
        <dbReference type="ARBA" id="ARBA00022475"/>
    </source>
</evidence>
<comment type="subcellular location">
    <subcellularLocation>
        <location evidence="1 7">Cell membrane</location>
        <topology evidence="1 7">Multi-pass membrane protein</topology>
    </subcellularLocation>
</comment>
<keyword evidence="3" id="KW-1003">Cell membrane</keyword>
<comment type="similarity">
    <text evidence="7">Belongs to the binding-protein-dependent transport system permease family.</text>
</comment>
<name>A0A8T8WAQ5_9EURY</name>
<dbReference type="Pfam" id="PF00528">
    <property type="entry name" value="BPD_transp_1"/>
    <property type="match status" value="1"/>
</dbReference>
<feature type="transmembrane region" description="Helical" evidence="7">
    <location>
        <begin position="275"/>
        <end position="296"/>
    </location>
</feature>
<dbReference type="RefSeq" id="WP_222606726.1">
    <property type="nucleotide sequence ID" value="NZ_CP081958.1"/>
</dbReference>
<dbReference type="CDD" id="cd06261">
    <property type="entry name" value="TM_PBP2"/>
    <property type="match status" value="1"/>
</dbReference>
<dbReference type="AlphaFoldDB" id="A0A8T8WAQ5"/>
<dbReference type="InterPro" id="IPR050366">
    <property type="entry name" value="BP-dependent_transpt_permease"/>
</dbReference>
<keyword evidence="4 7" id="KW-0812">Transmembrane</keyword>
<organism evidence="9 10">
    <name type="scientific">Halobaculum magnesiiphilum</name>
    <dbReference type="NCBI Taxonomy" id="1017351"/>
    <lineage>
        <taxon>Archaea</taxon>
        <taxon>Methanobacteriati</taxon>
        <taxon>Methanobacteriota</taxon>
        <taxon>Stenosarchaea group</taxon>
        <taxon>Halobacteria</taxon>
        <taxon>Halobacteriales</taxon>
        <taxon>Haloferacaceae</taxon>
        <taxon>Halobaculum</taxon>
    </lineage>
</organism>
<dbReference type="Gene3D" id="1.10.3720.10">
    <property type="entry name" value="MetI-like"/>
    <property type="match status" value="1"/>
</dbReference>
<dbReference type="InterPro" id="IPR025966">
    <property type="entry name" value="OppC_N"/>
</dbReference>
<feature type="transmembrane region" description="Helical" evidence="7">
    <location>
        <begin position="157"/>
        <end position="182"/>
    </location>
</feature>
<evidence type="ECO:0000256" key="1">
    <source>
        <dbReference type="ARBA" id="ARBA00004651"/>
    </source>
</evidence>
<evidence type="ECO:0000259" key="8">
    <source>
        <dbReference type="PROSITE" id="PS50928"/>
    </source>
</evidence>
<protein>
    <submittedName>
        <fullName evidence="9">ABC transporter permease</fullName>
    </submittedName>
</protein>
<dbReference type="SUPFAM" id="SSF161098">
    <property type="entry name" value="MetI-like"/>
    <property type="match status" value="1"/>
</dbReference>
<sequence length="312" mass="33280">MATEQSDRATGRFELDDAQRERIRRFARKFRNNTKAMLGLTIVVSLVVVAIFARPIAVQGVTIQPFSLAPYPVAETNIPARTQPPSLAHPFGTDDLGRDIFSRVVVGSRISLYVGFGAISVALAVGAVLGVIAGYAGGLTDELVMRLMDAAMAFPPVLLALTLLVVLGPELSNVIIALAFVYTPYIARVSRSAALAERSESYVEAAVARGESNSRIVFSEVFPNCTAPMLVQGSLNVSFAILAEASLSFLGLGAQPPRPSWGLMINTGRGFMETAPWMLLFPALAIGIAVVGFNMLGDGLRDVLDPKVEAIE</sequence>
<dbReference type="EMBL" id="CP081958">
    <property type="protein sequence ID" value="QZP36908.1"/>
    <property type="molecule type" value="Genomic_DNA"/>
</dbReference>
<dbReference type="Proteomes" id="UP000826254">
    <property type="component" value="Chromosome"/>
</dbReference>
<dbReference type="InterPro" id="IPR000515">
    <property type="entry name" value="MetI-like"/>
</dbReference>
<dbReference type="GO" id="GO:0055085">
    <property type="term" value="P:transmembrane transport"/>
    <property type="evidence" value="ECO:0007669"/>
    <property type="project" value="InterPro"/>
</dbReference>
<keyword evidence="2 7" id="KW-0813">Transport</keyword>
<feature type="transmembrane region" description="Helical" evidence="7">
    <location>
        <begin position="36"/>
        <end position="57"/>
    </location>
</feature>
<evidence type="ECO:0000313" key="10">
    <source>
        <dbReference type="Proteomes" id="UP000826254"/>
    </source>
</evidence>
<reference evidence="9 10" key="1">
    <citation type="journal article" date="2021" name="Int. J. Syst. Evol. Microbiol.">
        <title>Halobaculum halophilum sp. nov. and Halobaculum salinum sp. nov., isolated from salt lake and saline soil.</title>
        <authorList>
            <person name="Cui H.L."/>
            <person name="Shi X.W."/>
            <person name="Yin X.M."/>
            <person name="Yang X.Y."/>
            <person name="Hou J."/>
            <person name="Zhu L."/>
        </authorList>
    </citation>
    <scope>NUCLEOTIDE SEQUENCE [LARGE SCALE GENOMIC DNA]</scope>
    <source>
        <strain evidence="9 10">NBRC 109044</strain>
    </source>
</reference>
<dbReference type="PANTHER" id="PTHR43386">
    <property type="entry name" value="OLIGOPEPTIDE TRANSPORT SYSTEM PERMEASE PROTEIN APPC"/>
    <property type="match status" value="1"/>
</dbReference>
<keyword evidence="10" id="KW-1185">Reference proteome</keyword>
<evidence type="ECO:0000256" key="2">
    <source>
        <dbReference type="ARBA" id="ARBA00022448"/>
    </source>
</evidence>
<gene>
    <name evidence="9" type="ORF">K6T50_11470</name>
</gene>
<dbReference type="GeneID" id="67178770"/>
<evidence type="ECO:0000256" key="5">
    <source>
        <dbReference type="ARBA" id="ARBA00022989"/>
    </source>
</evidence>
<feature type="domain" description="ABC transmembrane type-1" evidence="8">
    <location>
        <begin position="108"/>
        <end position="297"/>
    </location>
</feature>
<evidence type="ECO:0000256" key="6">
    <source>
        <dbReference type="ARBA" id="ARBA00023136"/>
    </source>
</evidence>
<evidence type="ECO:0000256" key="7">
    <source>
        <dbReference type="RuleBase" id="RU363032"/>
    </source>
</evidence>
<proteinExistence type="inferred from homology"/>
<evidence type="ECO:0000256" key="4">
    <source>
        <dbReference type="ARBA" id="ARBA00022692"/>
    </source>
</evidence>
<accession>A0A8T8WAQ5</accession>
<dbReference type="Pfam" id="PF12911">
    <property type="entry name" value="OppC_N"/>
    <property type="match status" value="1"/>
</dbReference>
<evidence type="ECO:0000313" key="9">
    <source>
        <dbReference type="EMBL" id="QZP36908.1"/>
    </source>
</evidence>
<feature type="transmembrane region" description="Helical" evidence="7">
    <location>
        <begin position="110"/>
        <end position="136"/>
    </location>
</feature>
<dbReference type="GO" id="GO:0005886">
    <property type="term" value="C:plasma membrane"/>
    <property type="evidence" value="ECO:0007669"/>
    <property type="project" value="UniProtKB-SubCell"/>
</dbReference>
<dbReference type="KEGG" id="hmp:K6T50_11470"/>
<dbReference type="PROSITE" id="PS50928">
    <property type="entry name" value="ABC_TM1"/>
    <property type="match status" value="1"/>
</dbReference>
<keyword evidence="6 7" id="KW-0472">Membrane</keyword>
<dbReference type="InterPro" id="IPR035906">
    <property type="entry name" value="MetI-like_sf"/>
</dbReference>